<evidence type="ECO:0000313" key="17">
    <source>
        <dbReference type="Proteomes" id="UP000178302"/>
    </source>
</evidence>
<dbReference type="GO" id="GO:0005524">
    <property type="term" value="F:ATP binding"/>
    <property type="evidence" value="ECO:0007669"/>
    <property type="project" value="UniProtKB-UniRule"/>
</dbReference>
<feature type="domain" description="Arginyl tRNA synthetase N-terminal" evidence="15">
    <location>
        <begin position="7"/>
        <end position="92"/>
    </location>
</feature>
<dbReference type="FunFam" id="1.10.730.10:FF:000006">
    <property type="entry name" value="Arginyl-tRNA synthetase 2, mitochondrial"/>
    <property type="match status" value="1"/>
</dbReference>
<dbReference type="InterPro" id="IPR005148">
    <property type="entry name" value="Arg-tRNA-synth_N"/>
</dbReference>
<comment type="similarity">
    <text evidence="2 11 12">Belongs to the class-I aminoacyl-tRNA synthetase family.</text>
</comment>
<dbReference type="InterPro" id="IPR008909">
    <property type="entry name" value="DALR_anticod-bd"/>
</dbReference>
<comment type="subcellular location">
    <subcellularLocation>
        <location evidence="1 11">Cytoplasm</location>
    </subcellularLocation>
</comment>
<evidence type="ECO:0000256" key="8">
    <source>
        <dbReference type="ARBA" id="ARBA00022917"/>
    </source>
</evidence>
<dbReference type="SUPFAM" id="SSF47323">
    <property type="entry name" value="Anticodon-binding domain of a subclass of class I aminoacyl-tRNA synthetases"/>
    <property type="match status" value="1"/>
</dbReference>
<comment type="caution">
    <text evidence="11">Lacks conserved residue(s) required for the propagation of feature annotation.</text>
</comment>
<dbReference type="AlphaFoldDB" id="A0A1G2LQ93"/>
<comment type="catalytic activity">
    <reaction evidence="10 11">
        <text>tRNA(Arg) + L-arginine + ATP = L-arginyl-tRNA(Arg) + AMP + diphosphate</text>
        <dbReference type="Rhea" id="RHEA:20301"/>
        <dbReference type="Rhea" id="RHEA-COMP:9658"/>
        <dbReference type="Rhea" id="RHEA-COMP:9673"/>
        <dbReference type="ChEBI" id="CHEBI:30616"/>
        <dbReference type="ChEBI" id="CHEBI:32682"/>
        <dbReference type="ChEBI" id="CHEBI:33019"/>
        <dbReference type="ChEBI" id="CHEBI:78442"/>
        <dbReference type="ChEBI" id="CHEBI:78513"/>
        <dbReference type="ChEBI" id="CHEBI:456215"/>
        <dbReference type="EC" id="6.1.1.19"/>
    </reaction>
</comment>
<keyword evidence="7 11" id="KW-0067">ATP-binding</keyword>
<keyword evidence="13" id="KW-0175">Coiled coil</keyword>
<dbReference type="NCBIfam" id="TIGR00456">
    <property type="entry name" value="argS"/>
    <property type="match status" value="1"/>
</dbReference>
<gene>
    <name evidence="11" type="primary">argS</name>
    <name evidence="16" type="ORF">A2909_01945</name>
</gene>
<evidence type="ECO:0000259" key="14">
    <source>
        <dbReference type="SMART" id="SM00836"/>
    </source>
</evidence>
<dbReference type="Pfam" id="PF05746">
    <property type="entry name" value="DALR_1"/>
    <property type="match status" value="1"/>
</dbReference>
<dbReference type="InterPro" id="IPR035684">
    <property type="entry name" value="ArgRS_core"/>
</dbReference>
<dbReference type="Pfam" id="PF03485">
    <property type="entry name" value="Arg_tRNA_synt_N"/>
    <property type="match status" value="1"/>
</dbReference>
<dbReference type="Gene3D" id="3.30.1360.70">
    <property type="entry name" value="Arginyl tRNA synthetase N-terminal domain"/>
    <property type="match status" value="1"/>
</dbReference>
<evidence type="ECO:0000256" key="7">
    <source>
        <dbReference type="ARBA" id="ARBA00022840"/>
    </source>
</evidence>
<name>A0A1G2LQ93_9BACT</name>
<dbReference type="CDD" id="cd07956">
    <property type="entry name" value="Anticodon_Ia_Arg"/>
    <property type="match status" value="1"/>
</dbReference>
<dbReference type="GO" id="GO:0004814">
    <property type="term" value="F:arginine-tRNA ligase activity"/>
    <property type="evidence" value="ECO:0007669"/>
    <property type="project" value="UniProtKB-UniRule"/>
</dbReference>
<dbReference type="PRINTS" id="PR01038">
    <property type="entry name" value="TRNASYNTHARG"/>
</dbReference>
<dbReference type="EMBL" id="MHQZ01000024">
    <property type="protein sequence ID" value="OHA13776.1"/>
    <property type="molecule type" value="Genomic_DNA"/>
</dbReference>
<reference evidence="16 17" key="1">
    <citation type="journal article" date="2016" name="Nat. Commun.">
        <title>Thousands of microbial genomes shed light on interconnected biogeochemical processes in an aquifer system.</title>
        <authorList>
            <person name="Anantharaman K."/>
            <person name="Brown C.T."/>
            <person name="Hug L.A."/>
            <person name="Sharon I."/>
            <person name="Castelle C.J."/>
            <person name="Probst A.J."/>
            <person name="Thomas B.C."/>
            <person name="Singh A."/>
            <person name="Wilkins M.J."/>
            <person name="Karaoz U."/>
            <person name="Brodie E.L."/>
            <person name="Williams K.H."/>
            <person name="Hubbard S.S."/>
            <person name="Banfield J.F."/>
        </authorList>
    </citation>
    <scope>NUCLEOTIDE SEQUENCE [LARGE SCALE GENOMIC DNA]</scope>
</reference>
<evidence type="ECO:0000313" key="16">
    <source>
        <dbReference type="EMBL" id="OHA13776.1"/>
    </source>
</evidence>
<dbReference type="GO" id="GO:0005737">
    <property type="term" value="C:cytoplasm"/>
    <property type="evidence" value="ECO:0007669"/>
    <property type="project" value="UniProtKB-SubCell"/>
</dbReference>
<dbReference type="PANTHER" id="PTHR11956">
    <property type="entry name" value="ARGINYL-TRNA SYNTHETASE"/>
    <property type="match status" value="1"/>
</dbReference>
<evidence type="ECO:0000256" key="6">
    <source>
        <dbReference type="ARBA" id="ARBA00022741"/>
    </source>
</evidence>
<evidence type="ECO:0000256" key="9">
    <source>
        <dbReference type="ARBA" id="ARBA00023146"/>
    </source>
</evidence>
<proteinExistence type="inferred from homology"/>
<dbReference type="SUPFAM" id="SSF55190">
    <property type="entry name" value="Arginyl-tRNA synthetase (ArgRS), N-terminal 'additional' domain"/>
    <property type="match status" value="1"/>
</dbReference>
<evidence type="ECO:0000259" key="15">
    <source>
        <dbReference type="SMART" id="SM01016"/>
    </source>
</evidence>
<dbReference type="InterPro" id="IPR001278">
    <property type="entry name" value="Arg-tRNA-ligase"/>
</dbReference>
<dbReference type="Gene3D" id="3.40.50.620">
    <property type="entry name" value="HUPs"/>
    <property type="match status" value="1"/>
</dbReference>
<dbReference type="SMART" id="SM01016">
    <property type="entry name" value="Arg_tRNA_synt_N"/>
    <property type="match status" value="1"/>
</dbReference>
<protein>
    <recommendedName>
        <fullName evidence="11">Arginine--tRNA ligase</fullName>
        <ecNumber evidence="11">6.1.1.19</ecNumber>
    </recommendedName>
    <alternativeName>
        <fullName evidence="11">Arginyl-tRNA synthetase</fullName>
        <shortName evidence="11">ArgRS</shortName>
    </alternativeName>
</protein>
<evidence type="ECO:0000256" key="3">
    <source>
        <dbReference type="ARBA" id="ARBA00011245"/>
    </source>
</evidence>
<organism evidence="16 17">
    <name type="scientific">Candidatus Tagabacteria bacterium RIFCSPLOWO2_01_FULL_39_11</name>
    <dbReference type="NCBI Taxonomy" id="1802295"/>
    <lineage>
        <taxon>Bacteria</taxon>
        <taxon>Candidatus Tagaibacteriota</taxon>
    </lineage>
</organism>
<dbReference type="Pfam" id="PF00750">
    <property type="entry name" value="tRNA-synt_1d"/>
    <property type="match status" value="1"/>
</dbReference>
<dbReference type="InterPro" id="IPR009080">
    <property type="entry name" value="tRNAsynth_Ia_anticodon-bd"/>
</dbReference>
<accession>A0A1G2LQ93</accession>
<evidence type="ECO:0000256" key="12">
    <source>
        <dbReference type="RuleBase" id="RU363038"/>
    </source>
</evidence>
<dbReference type="PANTHER" id="PTHR11956:SF5">
    <property type="entry name" value="ARGININE--TRNA LIGASE, CYTOPLASMIC"/>
    <property type="match status" value="1"/>
</dbReference>
<keyword evidence="4 11" id="KW-0963">Cytoplasm</keyword>
<evidence type="ECO:0000256" key="11">
    <source>
        <dbReference type="HAMAP-Rule" id="MF_00123"/>
    </source>
</evidence>
<comment type="subunit">
    <text evidence="3 11">Monomer.</text>
</comment>
<dbReference type="GO" id="GO:0006420">
    <property type="term" value="P:arginyl-tRNA aminoacylation"/>
    <property type="evidence" value="ECO:0007669"/>
    <property type="project" value="UniProtKB-UniRule"/>
</dbReference>
<comment type="caution">
    <text evidence="16">The sequence shown here is derived from an EMBL/GenBank/DDBJ whole genome shotgun (WGS) entry which is preliminary data.</text>
</comment>
<feature type="coiled-coil region" evidence="13">
    <location>
        <begin position="389"/>
        <end position="416"/>
    </location>
</feature>
<sequence>MLMTIKEILKKEIGKAISCYESADSAAEAAASNQPEHGDYSSNIAMVLAKNLKKKPSEIAEEIKKELLNSAGVQKRIEKIEIAPPGFLNFFLKKEILTAILKDILKKKDKFGQSKKQKKTIVIEYSSPNIAKPLGAHHLRSTVIGQALVNILRFAGYRTISLSFPGDWGTQFGILIAAYKKWGDREKLKKDPINEMLDLYVRFSKAAKENPELKEEGRREFKKLEEGDGKNLKLWKWFLGESMKEFERVYKMLGIKIEHTIGESFYEPKLKGVIEDAFKKGVAQKNEDGSVIIRFKDSPPELIQKSDGSSIYTTRELAAIKHRMKHWKADKIIYVADNGQSFHLEQVFRAADLLRYAEMSNLFHVKFGVMLGQDGKKFATREGKLIPLEKVLKEAIDRARKIVEELNQKLSKKEKDKISRVVGVGAVKFADLRQNRVSDIIFDWDKMLNLKGNSAPYIQYTYARIKSILRKAKKSPKNFDLNFLRGENEFAILRHLIHFPEIITSAAERFLPNIIAEYILRLCEKLNVFYETTPVLKAEKSERMVRLALISAGAIVIKNSCALLGIETPGRM</sequence>
<dbReference type="EC" id="6.1.1.19" evidence="11"/>
<keyword evidence="8 11" id="KW-0648">Protein biosynthesis</keyword>
<keyword evidence="9 11" id="KW-0030">Aminoacyl-tRNA synthetase</keyword>
<dbReference type="Gene3D" id="1.10.730.10">
    <property type="entry name" value="Isoleucyl-tRNA Synthetase, Domain 1"/>
    <property type="match status" value="1"/>
</dbReference>
<evidence type="ECO:0000256" key="10">
    <source>
        <dbReference type="ARBA" id="ARBA00049339"/>
    </source>
</evidence>
<evidence type="ECO:0000256" key="5">
    <source>
        <dbReference type="ARBA" id="ARBA00022598"/>
    </source>
</evidence>
<evidence type="ECO:0000256" key="2">
    <source>
        <dbReference type="ARBA" id="ARBA00005594"/>
    </source>
</evidence>
<evidence type="ECO:0000256" key="1">
    <source>
        <dbReference type="ARBA" id="ARBA00004496"/>
    </source>
</evidence>
<feature type="domain" description="DALR anticodon binding" evidence="14">
    <location>
        <begin position="458"/>
        <end position="572"/>
    </location>
</feature>
<dbReference type="InterPro" id="IPR014729">
    <property type="entry name" value="Rossmann-like_a/b/a_fold"/>
</dbReference>
<dbReference type="SMART" id="SM00836">
    <property type="entry name" value="DALR_1"/>
    <property type="match status" value="1"/>
</dbReference>
<keyword evidence="6 11" id="KW-0547">Nucleotide-binding</keyword>
<evidence type="ECO:0000256" key="4">
    <source>
        <dbReference type="ARBA" id="ARBA00022490"/>
    </source>
</evidence>
<dbReference type="Proteomes" id="UP000178302">
    <property type="component" value="Unassembled WGS sequence"/>
</dbReference>
<dbReference type="HAMAP" id="MF_00123">
    <property type="entry name" value="Arg_tRNA_synth"/>
    <property type="match status" value="1"/>
</dbReference>
<dbReference type="SUPFAM" id="SSF52374">
    <property type="entry name" value="Nucleotidylyl transferase"/>
    <property type="match status" value="1"/>
</dbReference>
<dbReference type="FunFam" id="3.40.50.620:FF:000116">
    <property type="entry name" value="Arginine--tRNA ligase"/>
    <property type="match status" value="1"/>
</dbReference>
<dbReference type="InterPro" id="IPR036695">
    <property type="entry name" value="Arg-tRNA-synth_N_sf"/>
</dbReference>
<evidence type="ECO:0000256" key="13">
    <source>
        <dbReference type="SAM" id="Coils"/>
    </source>
</evidence>
<keyword evidence="5 11" id="KW-0436">Ligase</keyword>